<sequence>MAAVGADEQVDEPAVDDQLVDEPLVEVGTEEGVVASYPGGLRIERVVTSGTFELDGGSWEVDNNVWLVGNDEEVLVIDAAHDAEKILAAVGDRDVVAVVCTHGHNDHVNAAVEVAAEKECEIALHPKDDMLWHEEYGDDLRWDIELVDGGALHVADLDIDVIATPGHSPGAVCLYARDIDVIFTGDTLFKGGPGATGRKYSDFDTILRSIKRRLLTLPEDTRVLTGHGDETTIGDEAGDYDEWVARGH</sequence>
<dbReference type="InterPro" id="IPR036866">
    <property type="entry name" value="RibonucZ/Hydroxyglut_hydro"/>
</dbReference>
<name>A0ABX0H099_9ACTN</name>
<dbReference type="InterPro" id="IPR051453">
    <property type="entry name" value="MBL_Glyoxalase_II"/>
</dbReference>
<dbReference type="SMART" id="SM00849">
    <property type="entry name" value="Lactamase_B"/>
    <property type="match status" value="1"/>
</dbReference>
<comment type="caution">
    <text evidence="2">The sequence shown here is derived from an EMBL/GenBank/DDBJ whole genome shotgun (WGS) entry which is preliminary data.</text>
</comment>
<organism evidence="2 3">
    <name type="scientific">Motilibacter deserti</name>
    <dbReference type="NCBI Taxonomy" id="2714956"/>
    <lineage>
        <taxon>Bacteria</taxon>
        <taxon>Bacillati</taxon>
        <taxon>Actinomycetota</taxon>
        <taxon>Actinomycetes</taxon>
        <taxon>Motilibacterales</taxon>
        <taxon>Motilibacteraceae</taxon>
        <taxon>Motilibacter</taxon>
    </lineage>
</organism>
<evidence type="ECO:0000313" key="3">
    <source>
        <dbReference type="Proteomes" id="UP000800981"/>
    </source>
</evidence>
<dbReference type="CDD" id="cd06262">
    <property type="entry name" value="metallo-hydrolase-like_MBL-fold"/>
    <property type="match status" value="1"/>
</dbReference>
<feature type="domain" description="Metallo-beta-lactamase" evidence="1">
    <location>
        <begin position="62"/>
        <end position="227"/>
    </location>
</feature>
<dbReference type="InterPro" id="IPR001279">
    <property type="entry name" value="Metallo-B-lactamas"/>
</dbReference>
<dbReference type="Gene3D" id="3.60.15.10">
    <property type="entry name" value="Ribonuclease Z/Hydroxyacylglutathione hydrolase-like"/>
    <property type="match status" value="1"/>
</dbReference>
<dbReference type="SUPFAM" id="SSF56281">
    <property type="entry name" value="Metallo-hydrolase/oxidoreductase"/>
    <property type="match status" value="1"/>
</dbReference>
<protein>
    <submittedName>
        <fullName evidence="2">MBL fold metallo-hydrolase</fullName>
    </submittedName>
</protein>
<accession>A0ABX0H099</accession>
<gene>
    <name evidence="2" type="ORF">G9H71_22145</name>
</gene>
<evidence type="ECO:0000313" key="2">
    <source>
        <dbReference type="EMBL" id="NHC16492.1"/>
    </source>
</evidence>
<keyword evidence="3" id="KW-1185">Reference proteome</keyword>
<reference evidence="2 3" key="1">
    <citation type="submission" date="2020-03" db="EMBL/GenBank/DDBJ databases">
        <title>Two novel Motilibacter sp.</title>
        <authorList>
            <person name="Liu S."/>
        </authorList>
    </citation>
    <scope>NUCLEOTIDE SEQUENCE [LARGE SCALE GENOMIC DNA]</scope>
    <source>
        <strain evidence="2 3">E257</strain>
    </source>
</reference>
<evidence type="ECO:0000259" key="1">
    <source>
        <dbReference type="SMART" id="SM00849"/>
    </source>
</evidence>
<dbReference type="PANTHER" id="PTHR46233">
    <property type="entry name" value="HYDROXYACYLGLUTATHIONE HYDROLASE GLOC"/>
    <property type="match status" value="1"/>
</dbReference>
<dbReference type="Pfam" id="PF00753">
    <property type="entry name" value="Lactamase_B"/>
    <property type="match status" value="1"/>
</dbReference>
<dbReference type="PANTHER" id="PTHR46233:SF4">
    <property type="entry name" value="METALLO-BETA-LACTAMASE DOMAIN-CONTAINING PROTEIN"/>
    <property type="match status" value="1"/>
</dbReference>
<dbReference type="EMBL" id="JAANNP010000186">
    <property type="protein sequence ID" value="NHC16492.1"/>
    <property type="molecule type" value="Genomic_DNA"/>
</dbReference>
<proteinExistence type="predicted"/>
<dbReference type="Proteomes" id="UP000800981">
    <property type="component" value="Unassembled WGS sequence"/>
</dbReference>